<gene>
    <name evidence="1" type="ORF">BT96DRAFT_44535</name>
</gene>
<keyword evidence="2" id="KW-1185">Reference proteome</keyword>
<dbReference type="AlphaFoldDB" id="A0A6A4HLY9"/>
<accession>A0A6A4HLY9</accession>
<dbReference type="EMBL" id="ML769488">
    <property type="protein sequence ID" value="KAE9398057.1"/>
    <property type="molecule type" value="Genomic_DNA"/>
</dbReference>
<protein>
    <submittedName>
        <fullName evidence="1">Uncharacterized protein</fullName>
    </submittedName>
</protein>
<sequence>MSLGRPLLMPGAICKGRDELKAHSENFLPPWVIQEMKTMNRNTAYFEAHVDEVVNTILHCVFPAEARFSVAPQARQKEGLPMAA</sequence>
<organism evidence="1 2">
    <name type="scientific">Gymnopus androsaceus JB14</name>
    <dbReference type="NCBI Taxonomy" id="1447944"/>
    <lineage>
        <taxon>Eukaryota</taxon>
        <taxon>Fungi</taxon>
        <taxon>Dikarya</taxon>
        <taxon>Basidiomycota</taxon>
        <taxon>Agaricomycotina</taxon>
        <taxon>Agaricomycetes</taxon>
        <taxon>Agaricomycetidae</taxon>
        <taxon>Agaricales</taxon>
        <taxon>Marasmiineae</taxon>
        <taxon>Omphalotaceae</taxon>
        <taxon>Gymnopus</taxon>
    </lineage>
</organism>
<proteinExistence type="predicted"/>
<reference evidence="1" key="1">
    <citation type="journal article" date="2019" name="Environ. Microbiol.">
        <title>Fungal ecological strategies reflected in gene transcription - a case study of two litter decomposers.</title>
        <authorList>
            <person name="Barbi F."/>
            <person name="Kohler A."/>
            <person name="Barry K."/>
            <person name="Baskaran P."/>
            <person name="Daum C."/>
            <person name="Fauchery L."/>
            <person name="Ihrmark K."/>
            <person name="Kuo A."/>
            <person name="LaButti K."/>
            <person name="Lipzen A."/>
            <person name="Morin E."/>
            <person name="Grigoriev I.V."/>
            <person name="Henrissat B."/>
            <person name="Lindahl B."/>
            <person name="Martin F."/>
        </authorList>
    </citation>
    <scope>NUCLEOTIDE SEQUENCE</scope>
    <source>
        <strain evidence="1">JB14</strain>
    </source>
</reference>
<dbReference type="Proteomes" id="UP000799118">
    <property type="component" value="Unassembled WGS sequence"/>
</dbReference>
<evidence type="ECO:0000313" key="2">
    <source>
        <dbReference type="Proteomes" id="UP000799118"/>
    </source>
</evidence>
<evidence type="ECO:0000313" key="1">
    <source>
        <dbReference type="EMBL" id="KAE9398057.1"/>
    </source>
</evidence>
<dbReference type="OrthoDB" id="10609859at2759"/>
<name>A0A6A4HLY9_9AGAR</name>